<dbReference type="InterPro" id="IPR014966">
    <property type="entry name" value="FRG-dom"/>
</dbReference>
<protein>
    <submittedName>
        <fullName evidence="2">FRG domain-containing protein</fullName>
    </submittedName>
</protein>
<name>A0A4Z0KIU0_BREAU</name>
<dbReference type="AlphaFoldDB" id="A0A4Z0KIU0"/>
<dbReference type="Pfam" id="PF08867">
    <property type="entry name" value="FRG"/>
    <property type="match status" value="1"/>
</dbReference>
<evidence type="ECO:0000313" key="3">
    <source>
        <dbReference type="Proteomes" id="UP000297736"/>
    </source>
</evidence>
<proteinExistence type="predicted"/>
<dbReference type="EMBL" id="RHFF01000009">
    <property type="protein sequence ID" value="TGD38651.1"/>
    <property type="molecule type" value="Genomic_DNA"/>
</dbReference>
<accession>A0A4Z0KIU0</accession>
<dbReference type="Proteomes" id="UP000297736">
    <property type="component" value="Unassembled WGS sequence"/>
</dbReference>
<dbReference type="SMART" id="SM00901">
    <property type="entry name" value="FRG"/>
    <property type="match status" value="1"/>
</dbReference>
<gene>
    <name evidence="2" type="ORF">EB834_10800</name>
</gene>
<comment type="caution">
    <text evidence="2">The sequence shown here is derived from an EMBL/GenBank/DDBJ whole genome shotgun (WGS) entry which is preliminary data.</text>
</comment>
<dbReference type="RefSeq" id="WP_135447483.1">
    <property type="nucleotide sequence ID" value="NZ_RHFF01000009.1"/>
</dbReference>
<organism evidence="2 3">
    <name type="scientific">Brevibacterium aurantiacum</name>
    <dbReference type="NCBI Taxonomy" id="273384"/>
    <lineage>
        <taxon>Bacteria</taxon>
        <taxon>Bacillati</taxon>
        <taxon>Actinomycetota</taxon>
        <taxon>Actinomycetes</taxon>
        <taxon>Micrococcales</taxon>
        <taxon>Brevibacteriaceae</taxon>
        <taxon>Brevibacterium</taxon>
    </lineage>
</organism>
<evidence type="ECO:0000313" key="2">
    <source>
        <dbReference type="EMBL" id="TGD38651.1"/>
    </source>
</evidence>
<reference evidence="2 3" key="1">
    <citation type="submission" date="2018-10" db="EMBL/GenBank/DDBJ databases">
        <title>Brevibacterium genomes from Austrain hard cheese rinds.</title>
        <authorList>
            <person name="Anast J.M."/>
            <person name="Dzieciol M."/>
            <person name="Schultz D.L."/>
            <person name="Mann E."/>
            <person name="Wagner M."/>
            <person name="Schmitz-Esser S."/>
        </authorList>
    </citation>
    <scope>NUCLEOTIDE SEQUENCE [LARGE SCALE GENOMIC DNA]</scope>
    <source>
        <strain evidence="2 3">L261</strain>
    </source>
</reference>
<sequence length="262" mass="29560">MIDDTQDKVSVQPSVSSIADLLSVLAPYTADGREIWYRGHRDHTWLLTASAFRTAGVRSDERNMLARFRQETAISGASHSLDEWGWVSFSQHHGLPTRLLDWTQNPLVALYFATELETTNLPEETEPDGELNILWPHDLNKEAGDSDQGHPKLLSDAEGRLEYYRPGRDNENPSKPRAVIAPMAFDRIRFQAGTFTIEQAPQGARDGEPLRSSRATRNFSIPGKAKRQLRDELEILGYNNVTIYRDLDRIAARIKNGATKGF</sequence>
<feature type="domain" description="FRG" evidence="1">
    <location>
        <begin position="31"/>
        <end position="135"/>
    </location>
</feature>
<evidence type="ECO:0000259" key="1">
    <source>
        <dbReference type="SMART" id="SM00901"/>
    </source>
</evidence>